<evidence type="ECO:0008006" key="13">
    <source>
        <dbReference type="Google" id="ProtNLM"/>
    </source>
</evidence>
<dbReference type="Pfam" id="PF02073">
    <property type="entry name" value="Peptidase_M29"/>
    <property type="match status" value="1"/>
</dbReference>
<reference evidence="11 12" key="1">
    <citation type="submission" date="2019-12" db="EMBL/GenBank/DDBJ databases">
        <authorList>
            <person name="Xu J."/>
        </authorList>
    </citation>
    <scope>NUCLEOTIDE SEQUENCE [LARGE SCALE GENOMIC DNA]</scope>
    <source>
        <strain evidence="11 12">HX-5-24</strain>
    </source>
</reference>
<dbReference type="SUPFAM" id="SSF144052">
    <property type="entry name" value="Thermophilic metalloprotease-like"/>
    <property type="match status" value="1"/>
</dbReference>
<sequence length="423" mass="44222">MTRHLTATALAAALATTMLAGCQKQEAPTSATPSTSTAAAPASTATTAAATKAAPTDFNQLADRLVANAAVKEGEVVMITGRVHDAELMEDIAVAARKVGAFPWINYSSDRLAKRMFFDVPEKWDSQVDQLDTDLADVIDVIISLGNGTSENLFEGADPKRMAARGKANEGIGALYQRKGVRTLDVGNNLYPTPWRASRLGISEDELSKLFWGGVNLDYADLVKRGAEVKGALAGGSEMHITHPNGTDLTVNIKGRPVGVSDGVISAEDIQAGGAANAVYLPAGEVYTTPVAGSANGKLVNTRSFYRGQQVDNLTLTFKDGKVTEMTGSGPGYAALKAEYDAVDDARKDDFSFVDLGINPSIKFPATATVGNWVPAGTITVGTGVNTWAGGDNTVPYGQIVSLPGSTVTLDGKPIIEAGTLKL</sequence>
<feature type="signal peptide" evidence="10">
    <location>
        <begin position="1"/>
        <end position="20"/>
    </location>
</feature>
<comment type="cofactor">
    <cofactor evidence="3">
        <name>Zn(2+)</name>
        <dbReference type="ChEBI" id="CHEBI:29105"/>
    </cofactor>
</comment>
<evidence type="ECO:0000256" key="10">
    <source>
        <dbReference type="SAM" id="SignalP"/>
    </source>
</evidence>
<dbReference type="GO" id="GO:0006508">
    <property type="term" value="P:proteolysis"/>
    <property type="evidence" value="ECO:0007669"/>
    <property type="project" value="UniProtKB-KW"/>
</dbReference>
<comment type="similarity">
    <text evidence="4">Belongs to the peptidase M29 family.</text>
</comment>
<organism evidence="11 12">
    <name type="scientific">Noviluteimonas gilva</name>
    <dbReference type="NCBI Taxonomy" id="2682097"/>
    <lineage>
        <taxon>Bacteria</taxon>
        <taxon>Pseudomonadati</taxon>
        <taxon>Pseudomonadota</taxon>
        <taxon>Gammaproteobacteria</taxon>
        <taxon>Lysobacterales</taxon>
        <taxon>Lysobacteraceae</taxon>
        <taxon>Noviluteimonas</taxon>
    </lineage>
</organism>
<evidence type="ECO:0000256" key="7">
    <source>
        <dbReference type="ARBA" id="ARBA00022723"/>
    </source>
</evidence>
<feature type="chain" id="PRO_5028932244" description="Aminopeptidase" evidence="10">
    <location>
        <begin position="21"/>
        <end position="423"/>
    </location>
</feature>
<dbReference type="InterPro" id="IPR035097">
    <property type="entry name" value="M29_N-terminal"/>
</dbReference>
<evidence type="ECO:0000313" key="11">
    <source>
        <dbReference type="EMBL" id="MUV12928.1"/>
    </source>
</evidence>
<dbReference type="EMBL" id="WOXT01000001">
    <property type="protein sequence ID" value="MUV12928.1"/>
    <property type="molecule type" value="Genomic_DNA"/>
</dbReference>
<dbReference type="InterPro" id="IPR052170">
    <property type="entry name" value="M29_Exopeptidase"/>
</dbReference>
<name>A0A7C9LZE7_9GAMM</name>
<dbReference type="AlphaFoldDB" id="A0A7C9LZE7"/>
<dbReference type="PANTHER" id="PTHR34448:SF1">
    <property type="entry name" value="BLL6088 PROTEIN"/>
    <property type="match status" value="1"/>
</dbReference>
<evidence type="ECO:0000256" key="3">
    <source>
        <dbReference type="ARBA" id="ARBA00001947"/>
    </source>
</evidence>
<keyword evidence="7" id="KW-0479">Metal-binding</keyword>
<dbReference type="InterPro" id="IPR000787">
    <property type="entry name" value="Peptidase_M29"/>
</dbReference>
<comment type="caution">
    <text evidence="11">The sequence shown here is derived from an EMBL/GenBank/DDBJ whole genome shotgun (WGS) entry which is preliminary data.</text>
</comment>
<keyword evidence="6" id="KW-0645">Protease</keyword>
<protein>
    <recommendedName>
        <fullName evidence="13">Aminopeptidase</fullName>
    </recommendedName>
</protein>
<comment type="cofactor">
    <cofactor evidence="1">
        <name>Co(2+)</name>
        <dbReference type="ChEBI" id="CHEBI:48828"/>
    </cofactor>
</comment>
<evidence type="ECO:0000256" key="6">
    <source>
        <dbReference type="ARBA" id="ARBA00022670"/>
    </source>
</evidence>
<dbReference type="GO" id="GO:0046872">
    <property type="term" value="F:metal ion binding"/>
    <property type="evidence" value="ECO:0007669"/>
    <property type="project" value="UniProtKB-KW"/>
</dbReference>
<dbReference type="Gene3D" id="3.40.1830.10">
    <property type="entry name" value="Thermophilic metalloprotease (M29)"/>
    <property type="match status" value="1"/>
</dbReference>
<evidence type="ECO:0000256" key="5">
    <source>
        <dbReference type="ARBA" id="ARBA00022438"/>
    </source>
</evidence>
<keyword evidence="9" id="KW-0482">Metalloprotease</keyword>
<keyword evidence="8" id="KW-0378">Hydrolase</keyword>
<gene>
    <name evidence="11" type="ORF">GN331_01750</name>
</gene>
<proteinExistence type="inferred from homology"/>
<evidence type="ECO:0000313" key="12">
    <source>
        <dbReference type="Proteomes" id="UP000479692"/>
    </source>
</evidence>
<keyword evidence="10" id="KW-0732">Signal</keyword>
<dbReference type="RefSeq" id="WP_156639775.1">
    <property type="nucleotide sequence ID" value="NZ_WOXT01000001.1"/>
</dbReference>
<dbReference type="PANTHER" id="PTHR34448">
    <property type="entry name" value="AMINOPEPTIDASE"/>
    <property type="match status" value="1"/>
</dbReference>
<dbReference type="Proteomes" id="UP000479692">
    <property type="component" value="Unassembled WGS sequence"/>
</dbReference>
<keyword evidence="12" id="KW-1185">Reference proteome</keyword>
<evidence type="ECO:0000256" key="1">
    <source>
        <dbReference type="ARBA" id="ARBA00001941"/>
    </source>
</evidence>
<dbReference type="PROSITE" id="PS51257">
    <property type="entry name" value="PROKAR_LIPOPROTEIN"/>
    <property type="match status" value="1"/>
</dbReference>
<evidence type="ECO:0000256" key="8">
    <source>
        <dbReference type="ARBA" id="ARBA00022801"/>
    </source>
</evidence>
<accession>A0A7C9LZE7</accession>
<evidence type="ECO:0000256" key="2">
    <source>
        <dbReference type="ARBA" id="ARBA00001946"/>
    </source>
</evidence>
<keyword evidence="5" id="KW-0031">Aminopeptidase</keyword>
<comment type="cofactor">
    <cofactor evidence="2">
        <name>Mg(2+)</name>
        <dbReference type="ChEBI" id="CHEBI:18420"/>
    </cofactor>
</comment>
<dbReference type="GO" id="GO:0008237">
    <property type="term" value="F:metallopeptidase activity"/>
    <property type="evidence" value="ECO:0007669"/>
    <property type="project" value="UniProtKB-KW"/>
</dbReference>
<evidence type="ECO:0000256" key="4">
    <source>
        <dbReference type="ARBA" id="ARBA00008236"/>
    </source>
</evidence>
<dbReference type="GO" id="GO:0004177">
    <property type="term" value="F:aminopeptidase activity"/>
    <property type="evidence" value="ECO:0007669"/>
    <property type="project" value="UniProtKB-KW"/>
</dbReference>
<evidence type="ECO:0000256" key="9">
    <source>
        <dbReference type="ARBA" id="ARBA00023049"/>
    </source>
</evidence>